<keyword evidence="4" id="KW-0406">Ion transport</keyword>
<reference evidence="6 7" key="1">
    <citation type="submission" date="2019-01" db="EMBL/GenBank/DDBJ databases">
        <title>Coherence of Microcystis species and biogeography revealed through population genomics.</title>
        <authorList>
            <person name="Perez-Carrascal O.M."/>
            <person name="Terrat Y."/>
            <person name="Giani A."/>
            <person name="Fortin N."/>
            <person name="Tromas N."/>
            <person name="Shapiro B.J."/>
        </authorList>
    </citation>
    <scope>NUCLEOTIDE SEQUENCE [LARGE SCALE GENOMIC DNA]</scope>
    <source>
        <strain evidence="6">Mn_MB_F_20050700_S1D</strain>
    </source>
</reference>
<dbReference type="PANTHER" id="PTHR11878">
    <property type="entry name" value="SODIUM/CALCIUM EXCHANGER"/>
    <property type="match status" value="1"/>
</dbReference>
<dbReference type="GO" id="GO:0007154">
    <property type="term" value="P:cell communication"/>
    <property type="evidence" value="ECO:0007669"/>
    <property type="project" value="InterPro"/>
</dbReference>
<dbReference type="InterPro" id="IPR003644">
    <property type="entry name" value="Calx_beta"/>
</dbReference>
<proteinExistence type="predicted"/>
<dbReference type="SMART" id="SM00237">
    <property type="entry name" value="Calx_beta"/>
    <property type="match status" value="1"/>
</dbReference>
<gene>
    <name evidence="6" type="ORF">EWV54_17400</name>
</gene>
<protein>
    <recommendedName>
        <fullName evidence="5">Calx-beta domain-containing protein</fullName>
    </recommendedName>
</protein>
<dbReference type="GO" id="GO:0016020">
    <property type="term" value="C:membrane"/>
    <property type="evidence" value="ECO:0007669"/>
    <property type="project" value="InterPro"/>
</dbReference>
<evidence type="ECO:0000256" key="1">
    <source>
        <dbReference type="ARBA" id="ARBA00022729"/>
    </source>
</evidence>
<dbReference type="PANTHER" id="PTHR11878:SF65">
    <property type="entry name" value="NA_CA-EXCHANGE PROTEIN, ISOFORM G"/>
    <property type="match status" value="1"/>
</dbReference>
<keyword evidence="1" id="KW-0732">Signal</keyword>
<dbReference type="InterPro" id="IPR051171">
    <property type="entry name" value="CaCA"/>
</dbReference>
<dbReference type="SUPFAM" id="SSF141072">
    <property type="entry name" value="CalX-like"/>
    <property type="match status" value="1"/>
</dbReference>
<evidence type="ECO:0000313" key="6">
    <source>
        <dbReference type="EMBL" id="TRU84724.1"/>
    </source>
</evidence>
<name>A0A552IML8_9CHRO</name>
<dbReference type="Gene3D" id="2.60.40.2030">
    <property type="match status" value="1"/>
</dbReference>
<evidence type="ECO:0000313" key="7">
    <source>
        <dbReference type="Proteomes" id="UP000319191"/>
    </source>
</evidence>
<dbReference type="AlphaFoldDB" id="A0A552IML8"/>
<sequence>MSNDYSLLFDGTDDYISIPHDSNAVTITIIDNDVPQPGTLAFSNAQFSVNEDGTPIVAVKINRSNGTDGQVSATINLTDGTAIAPNDYTKTPITVTFADGETEKTVTILIVDDLQFEGNETLNLTLTNAALRYSLC</sequence>
<keyword evidence="2" id="KW-0677">Repeat</keyword>
<comment type="caution">
    <text evidence="6">The sequence shown here is derived from an EMBL/GenBank/DDBJ whole genome shotgun (WGS) entry which is preliminary data.</text>
</comment>
<dbReference type="Proteomes" id="UP000319191">
    <property type="component" value="Unassembled WGS sequence"/>
</dbReference>
<organism evidence="6 7">
    <name type="scientific">Microcystis novacekii Mn_MB_F_20050700_S1D</name>
    <dbReference type="NCBI Taxonomy" id="2486266"/>
    <lineage>
        <taxon>Bacteria</taxon>
        <taxon>Bacillati</taxon>
        <taxon>Cyanobacteriota</taxon>
        <taxon>Cyanophyceae</taxon>
        <taxon>Oscillatoriophycideae</taxon>
        <taxon>Chroococcales</taxon>
        <taxon>Microcystaceae</taxon>
        <taxon>Microcystis</taxon>
    </lineage>
</organism>
<evidence type="ECO:0000259" key="5">
    <source>
        <dbReference type="SMART" id="SM00237"/>
    </source>
</evidence>
<dbReference type="InterPro" id="IPR038081">
    <property type="entry name" value="CalX-like_sf"/>
</dbReference>
<evidence type="ECO:0000256" key="2">
    <source>
        <dbReference type="ARBA" id="ARBA00022737"/>
    </source>
</evidence>
<dbReference type="Pfam" id="PF03160">
    <property type="entry name" value="Calx-beta"/>
    <property type="match status" value="1"/>
</dbReference>
<evidence type="ECO:0000256" key="3">
    <source>
        <dbReference type="ARBA" id="ARBA00022837"/>
    </source>
</evidence>
<keyword evidence="4" id="KW-0813">Transport</keyword>
<evidence type="ECO:0000256" key="4">
    <source>
        <dbReference type="ARBA" id="ARBA00023065"/>
    </source>
</evidence>
<keyword evidence="3" id="KW-0106">Calcium</keyword>
<feature type="domain" description="Calx-beta" evidence="5">
    <location>
        <begin position="25"/>
        <end position="127"/>
    </location>
</feature>
<dbReference type="GO" id="GO:0030001">
    <property type="term" value="P:metal ion transport"/>
    <property type="evidence" value="ECO:0007669"/>
    <property type="project" value="TreeGrafter"/>
</dbReference>
<dbReference type="EMBL" id="SFAV01000243">
    <property type="protein sequence ID" value="TRU84724.1"/>
    <property type="molecule type" value="Genomic_DNA"/>
</dbReference>
<accession>A0A552IML8</accession>